<protein>
    <submittedName>
        <fullName evidence="1">Uncharacterized protein</fullName>
    </submittedName>
</protein>
<dbReference type="EMBL" id="NEVH01020342">
    <property type="protein sequence ID" value="PNF21459.1"/>
    <property type="molecule type" value="Genomic_DNA"/>
</dbReference>
<accession>A0A2J7PYN6</accession>
<gene>
    <name evidence="1" type="ORF">B7P43_G13521</name>
</gene>
<reference evidence="1 2" key="1">
    <citation type="submission" date="2017-12" db="EMBL/GenBank/DDBJ databases">
        <title>Hemimetabolous genomes reveal molecular basis of termite eusociality.</title>
        <authorList>
            <person name="Harrison M.C."/>
            <person name="Jongepier E."/>
            <person name="Robertson H.M."/>
            <person name="Arning N."/>
            <person name="Bitard-Feildel T."/>
            <person name="Chao H."/>
            <person name="Childers C.P."/>
            <person name="Dinh H."/>
            <person name="Doddapaneni H."/>
            <person name="Dugan S."/>
            <person name="Gowin J."/>
            <person name="Greiner C."/>
            <person name="Han Y."/>
            <person name="Hu H."/>
            <person name="Hughes D.S.T."/>
            <person name="Huylmans A.-K."/>
            <person name="Kemena C."/>
            <person name="Kremer L.P.M."/>
            <person name="Lee S.L."/>
            <person name="Lopez-Ezquerra A."/>
            <person name="Mallet L."/>
            <person name="Monroy-Kuhn J.M."/>
            <person name="Moser A."/>
            <person name="Murali S.C."/>
            <person name="Muzny D.M."/>
            <person name="Otani S."/>
            <person name="Piulachs M.-D."/>
            <person name="Poelchau M."/>
            <person name="Qu J."/>
            <person name="Schaub F."/>
            <person name="Wada-Katsumata A."/>
            <person name="Worley K.C."/>
            <person name="Xie Q."/>
            <person name="Ylla G."/>
            <person name="Poulsen M."/>
            <person name="Gibbs R.A."/>
            <person name="Schal C."/>
            <person name="Richards S."/>
            <person name="Belles X."/>
            <person name="Korb J."/>
            <person name="Bornberg-Bauer E."/>
        </authorList>
    </citation>
    <scope>NUCLEOTIDE SEQUENCE [LARGE SCALE GENOMIC DNA]</scope>
    <source>
        <tissue evidence="1">Whole body</tissue>
    </source>
</reference>
<evidence type="ECO:0000313" key="2">
    <source>
        <dbReference type="Proteomes" id="UP000235965"/>
    </source>
</evidence>
<sequence>AAKSAATQELPSILWNPKVHCRVHKSPTLVPILSQINPIHTTTSYLSEIHFNVIHPHTSIPLRPIHATYPAHLILLDFIIIFVLGEEYRLWSS</sequence>
<organism evidence="1 2">
    <name type="scientific">Cryptotermes secundus</name>
    <dbReference type="NCBI Taxonomy" id="105785"/>
    <lineage>
        <taxon>Eukaryota</taxon>
        <taxon>Metazoa</taxon>
        <taxon>Ecdysozoa</taxon>
        <taxon>Arthropoda</taxon>
        <taxon>Hexapoda</taxon>
        <taxon>Insecta</taxon>
        <taxon>Pterygota</taxon>
        <taxon>Neoptera</taxon>
        <taxon>Polyneoptera</taxon>
        <taxon>Dictyoptera</taxon>
        <taxon>Blattodea</taxon>
        <taxon>Blattoidea</taxon>
        <taxon>Termitoidae</taxon>
        <taxon>Kalotermitidae</taxon>
        <taxon>Cryptotermitinae</taxon>
        <taxon>Cryptotermes</taxon>
    </lineage>
</organism>
<name>A0A2J7PYN6_9NEOP</name>
<feature type="non-terminal residue" evidence="1">
    <location>
        <position position="1"/>
    </location>
</feature>
<comment type="caution">
    <text evidence="1">The sequence shown here is derived from an EMBL/GenBank/DDBJ whole genome shotgun (WGS) entry which is preliminary data.</text>
</comment>
<keyword evidence="2" id="KW-1185">Reference proteome</keyword>
<dbReference type="InParanoid" id="A0A2J7PYN6"/>
<proteinExistence type="predicted"/>
<dbReference type="Proteomes" id="UP000235965">
    <property type="component" value="Unassembled WGS sequence"/>
</dbReference>
<evidence type="ECO:0000313" key="1">
    <source>
        <dbReference type="EMBL" id="PNF21459.1"/>
    </source>
</evidence>
<dbReference type="AlphaFoldDB" id="A0A2J7PYN6"/>